<dbReference type="EMBL" id="WKPR01000040">
    <property type="protein sequence ID" value="MSB22425.1"/>
    <property type="molecule type" value="Genomic_DNA"/>
</dbReference>
<protein>
    <submittedName>
        <fullName evidence="1">Uncharacterized protein</fullName>
    </submittedName>
</protein>
<sequence>MTTQNRRPVLRCALSNAAHPEYGQVTVPFPIPAQEYERTLELLAAMELGNPLERDCRLDELESGFPILKRLEKVGINLDELDYLARRLDSFDSYEAAQFQAMAVRLGTFDMTDFINLTFCCQQATVITDFSDLEAVGRRHVLTASGGHMPVDELAQVDGRKEALKLILNGQGAVTPYGVAYDNGKELEQLYREGGPFPEYVDRQYSMLLEASAGEGQSTLLLLPDSQARLERLLGRAGIQYSSQVRFRVVDNTLPGAVFNSIPVEHLPILGLNRLCQAAERIAPEDLKNLVHLLAGRNQPGHVPSMGGKSM</sequence>
<evidence type="ECO:0000313" key="2">
    <source>
        <dbReference type="Proteomes" id="UP000434475"/>
    </source>
</evidence>
<dbReference type="Proteomes" id="UP000434475">
    <property type="component" value="Unassembled WGS sequence"/>
</dbReference>
<dbReference type="RefSeq" id="WP_238047536.1">
    <property type="nucleotide sequence ID" value="NZ_JAKNGX010000060.1"/>
</dbReference>
<comment type="caution">
    <text evidence="1">The sequence shown here is derived from an EMBL/GenBank/DDBJ whole genome shotgun (WGS) entry which is preliminary data.</text>
</comment>
<gene>
    <name evidence="1" type="ORF">GKE97_23465</name>
</gene>
<proteinExistence type="predicted"/>
<evidence type="ECO:0000313" key="1">
    <source>
        <dbReference type="EMBL" id="MSB22425.1"/>
    </source>
</evidence>
<name>A0A6I2R870_FLAPL</name>
<organism evidence="1 2">
    <name type="scientific">Flavonifractor plautii</name>
    <name type="common">Fusobacterium plautii</name>
    <dbReference type="NCBI Taxonomy" id="292800"/>
    <lineage>
        <taxon>Bacteria</taxon>
        <taxon>Bacillati</taxon>
        <taxon>Bacillota</taxon>
        <taxon>Clostridia</taxon>
        <taxon>Eubacteriales</taxon>
        <taxon>Oscillospiraceae</taxon>
        <taxon>Flavonifractor</taxon>
    </lineage>
</organism>
<accession>A0A6I2R870</accession>
<dbReference type="AlphaFoldDB" id="A0A6I2R870"/>
<reference evidence="1 2" key="1">
    <citation type="journal article" date="2019" name="Nat. Med.">
        <title>A library of human gut bacterial isolates paired with longitudinal multiomics data enables mechanistic microbiome research.</title>
        <authorList>
            <person name="Poyet M."/>
            <person name="Groussin M."/>
            <person name="Gibbons S.M."/>
            <person name="Avila-Pacheco J."/>
            <person name="Jiang X."/>
            <person name="Kearney S.M."/>
            <person name="Perrotta A.R."/>
            <person name="Berdy B."/>
            <person name="Zhao S."/>
            <person name="Lieberman T.D."/>
            <person name="Swanson P.K."/>
            <person name="Smith M."/>
            <person name="Roesemann S."/>
            <person name="Alexander J.E."/>
            <person name="Rich S.A."/>
            <person name="Livny J."/>
            <person name="Vlamakis H."/>
            <person name="Clish C."/>
            <person name="Bullock K."/>
            <person name="Deik A."/>
            <person name="Scott J."/>
            <person name="Pierce K.A."/>
            <person name="Xavier R.J."/>
            <person name="Alm E.J."/>
        </authorList>
    </citation>
    <scope>NUCLEOTIDE SEQUENCE [LARGE SCALE GENOMIC DNA]</scope>
    <source>
        <strain evidence="1 2">BIOML-A2</strain>
    </source>
</reference>